<evidence type="ECO:0000313" key="2">
    <source>
        <dbReference type="Proteomes" id="UP000682782"/>
    </source>
</evidence>
<name>A0AC61N6Z6_9FIRM</name>
<accession>A0AC61N6Z6</accession>
<evidence type="ECO:0000313" key="1">
    <source>
        <dbReference type="EMBL" id="QUC66933.1"/>
    </source>
</evidence>
<dbReference type="EMBL" id="CP068393">
    <property type="protein sequence ID" value="QUC66933.1"/>
    <property type="molecule type" value="Genomic_DNA"/>
</dbReference>
<protein>
    <submittedName>
        <fullName evidence="1">MerR family transcriptional regulator</fullName>
    </submittedName>
</protein>
<keyword evidence="2" id="KW-1185">Reference proteome</keyword>
<proteinExistence type="predicted"/>
<dbReference type="Proteomes" id="UP000682782">
    <property type="component" value="Chromosome"/>
</dbReference>
<organism evidence="1 2">
    <name type="scientific">Aristaeella hokkaidonensis</name>
    <dbReference type="NCBI Taxonomy" id="3046382"/>
    <lineage>
        <taxon>Bacteria</taxon>
        <taxon>Bacillati</taxon>
        <taxon>Bacillota</taxon>
        <taxon>Clostridia</taxon>
        <taxon>Eubacteriales</taxon>
        <taxon>Aristaeellaceae</taxon>
        <taxon>Aristaeella</taxon>
    </lineage>
</organism>
<reference evidence="1" key="1">
    <citation type="submission" date="2021-01" db="EMBL/GenBank/DDBJ databases">
        <title>Complete genome sequence of Clostridiales bacterium R-7.</title>
        <authorList>
            <person name="Mahoney-Kurpe S.C."/>
            <person name="Palevich N."/>
            <person name="Koike S."/>
            <person name="Moon C.D."/>
            <person name="Attwood G.T."/>
        </authorList>
    </citation>
    <scope>NUCLEOTIDE SEQUENCE</scope>
    <source>
        <strain evidence="1">R-7</strain>
    </source>
</reference>
<sequence length="244" mass="28179">MTYTRGQFAVMGNVGRKALRLYHEEGLLAPVSINEENGYHYYDDTQLETLERIKRLRKIGLSLFEIKQILDGKVQEEEIVDSKIREKDELLKELKALAGETGKQETAYDGKPDTQPFERTKCICIEENVELENLGMSVGKLYERVAREGMNAEGSHFVRYEGLLDDGKFRMITCLPVSQYAGEDTMEIWEPHCLHLNYPGGFSKVSEAHRIIRKYAEEQGIKLTDRVYEVYNKNMTIDVYYTIS</sequence>
<gene>
    <name evidence="1" type="ORF">JYE49_14015</name>
</gene>